<evidence type="ECO:0000313" key="14">
    <source>
        <dbReference type="Xenbase" id="XB-GENE-29098575"/>
    </source>
</evidence>
<dbReference type="Proteomes" id="UP000008143">
    <property type="component" value="Chromosome 7"/>
</dbReference>
<dbReference type="PROSITE" id="PS00108">
    <property type="entry name" value="PROTEIN_KINASE_ST"/>
    <property type="match status" value="1"/>
</dbReference>
<evidence type="ECO:0000256" key="1">
    <source>
        <dbReference type="ARBA" id="ARBA00022527"/>
    </source>
</evidence>
<keyword evidence="1 8" id="KW-0723">Serine/threonine-protein kinase</keyword>
<evidence type="ECO:0000256" key="9">
    <source>
        <dbReference type="SAM" id="MobiDB-lite"/>
    </source>
</evidence>
<dbReference type="GO" id="GO:0004674">
    <property type="term" value="F:protein serine/threonine kinase activity"/>
    <property type="evidence" value="ECO:0000318"/>
    <property type="project" value="GO_Central"/>
</dbReference>
<dbReference type="GO" id="GO:0005634">
    <property type="term" value="C:nucleus"/>
    <property type="evidence" value="ECO:0000318"/>
    <property type="project" value="GO_Central"/>
</dbReference>
<evidence type="ECO:0000259" key="10">
    <source>
        <dbReference type="PROSITE" id="PS50011"/>
    </source>
</evidence>
<evidence type="ECO:0000256" key="3">
    <source>
        <dbReference type="ARBA" id="ARBA00022679"/>
    </source>
</evidence>
<dbReference type="InterPro" id="IPR000719">
    <property type="entry name" value="Prot_kinase_dom"/>
</dbReference>
<feature type="binding site" evidence="7">
    <location>
        <position position="127"/>
    </location>
    <ligand>
        <name>ATP</name>
        <dbReference type="ChEBI" id="CHEBI:30616"/>
    </ligand>
</feature>
<evidence type="ECO:0000256" key="5">
    <source>
        <dbReference type="ARBA" id="ARBA00022777"/>
    </source>
</evidence>
<dbReference type="PROSITE" id="PS51285">
    <property type="entry name" value="AGC_KINASE_CTER"/>
    <property type="match status" value="1"/>
</dbReference>
<dbReference type="FunFam" id="1.10.510.10:FF:001110">
    <property type="entry name" value="AGC family protein kinase"/>
    <property type="match status" value="1"/>
</dbReference>
<dbReference type="AGR" id="Xenbase:XB-GENE-29098575"/>
<dbReference type="PROSITE" id="PS50011">
    <property type="entry name" value="PROTEIN_KINASE_DOM"/>
    <property type="match status" value="1"/>
</dbReference>
<evidence type="ECO:0000259" key="11">
    <source>
        <dbReference type="PROSITE" id="PS51285"/>
    </source>
</evidence>
<name>A0A8J1K0Y2_XENTR</name>
<dbReference type="KEGG" id="xtr:116412353"/>
<dbReference type="InterPro" id="IPR017441">
    <property type="entry name" value="Protein_kinase_ATP_BS"/>
</dbReference>
<dbReference type="OMA" id="THEPNIP"/>
<feature type="region of interest" description="Disordered" evidence="9">
    <location>
        <begin position="1"/>
        <end position="96"/>
    </location>
</feature>
<feature type="domain" description="AGC-kinase C-terminal" evidence="11">
    <location>
        <begin position="350"/>
        <end position="418"/>
    </location>
</feature>
<keyword evidence="12" id="KW-1185">Reference proteome</keyword>
<dbReference type="Gene3D" id="1.10.510.10">
    <property type="entry name" value="Transferase(Phosphotransferase) domain 1"/>
    <property type="match status" value="1"/>
</dbReference>
<dbReference type="RefSeq" id="XP_031762356.1">
    <property type="nucleotide sequence ID" value="XM_031906496.1"/>
</dbReference>
<dbReference type="InterPro" id="IPR008271">
    <property type="entry name" value="Ser/Thr_kinase_AS"/>
</dbReference>
<sequence>MKRKDFCSDPGPTQAMKGKRRPSSEGEGEARKQRCESHHYEERPEKNSKKTSRSNGQFPEECPKKRKRDREDSDEDQNNQKRQRADPTGPDPQNITSYEIHSLLGNGGFSKVMLATLGDKKPPVAIKIMKKRSGCITNSMLTEARVLQITNKSPYLCPGYAAFQTQRHVLLVMEHLSGGSLEDQLKQGPMDMTRVLFHSAELVCGLEFLHNRGIVHRDLKLSNIMVDEEGHIRIIDFGMAKMNIFGNNTITGLAGTSGYMAPEILENKEYNAAVDWWTLGVIICKMATGESPFLDSDSSDDEEDYDIYEEPRIPTWIDKDLKDLLKKLLKKKPKQRLGVCGNVRDHPFFSSIDWEELERQKVPLPFQPRATPIRDLSKPIEGKALSFLQPQMTNTASGDTQQTSGFSFVSSTWQRPLKPPNMGCRISTIKMMSVNDFVGASVLRPLSRVTVAPGFP</sequence>
<dbReference type="Pfam" id="PF00069">
    <property type="entry name" value="Pkinase"/>
    <property type="match status" value="1"/>
</dbReference>
<keyword evidence="2" id="KW-0597">Phosphoprotein</keyword>
<evidence type="ECO:0000256" key="4">
    <source>
        <dbReference type="ARBA" id="ARBA00022741"/>
    </source>
</evidence>
<dbReference type="OrthoDB" id="6494372at2759"/>
<evidence type="ECO:0000313" key="12">
    <source>
        <dbReference type="Proteomes" id="UP000008143"/>
    </source>
</evidence>
<evidence type="ECO:0000256" key="7">
    <source>
        <dbReference type="PROSITE-ProRule" id="PRU10141"/>
    </source>
</evidence>
<dbReference type="AlphaFoldDB" id="A0A8J1K0Y2"/>
<dbReference type="SUPFAM" id="SSF56112">
    <property type="entry name" value="Protein kinase-like (PK-like)"/>
    <property type="match status" value="1"/>
</dbReference>
<keyword evidence="4 7" id="KW-0547">Nucleotide-binding</keyword>
<keyword evidence="5" id="KW-0418">Kinase</keyword>
<dbReference type="PANTHER" id="PTHR24351">
    <property type="entry name" value="RIBOSOMAL PROTEIN S6 KINASE"/>
    <property type="match status" value="1"/>
</dbReference>
<dbReference type="InterPro" id="IPR011009">
    <property type="entry name" value="Kinase-like_dom_sf"/>
</dbReference>
<gene>
    <name evidence="13 14" type="primary">LOC116412353</name>
</gene>
<dbReference type="InterPro" id="IPR000961">
    <property type="entry name" value="AGC-kinase_C"/>
</dbReference>
<dbReference type="Xenbase" id="XB-GENE-29098575">
    <property type="gene designation" value="LOC116412353"/>
</dbReference>
<keyword evidence="3" id="KW-0808">Transferase</keyword>
<evidence type="ECO:0000256" key="8">
    <source>
        <dbReference type="RuleBase" id="RU000304"/>
    </source>
</evidence>
<dbReference type="SMART" id="SM00220">
    <property type="entry name" value="S_TKc"/>
    <property type="match status" value="1"/>
</dbReference>
<protein>
    <submittedName>
        <fullName evidence="13">Protein kinase C delta type-like</fullName>
    </submittedName>
</protein>
<feature type="compositionally biased region" description="Basic and acidic residues" evidence="9">
    <location>
        <begin position="22"/>
        <end position="48"/>
    </location>
</feature>
<feature type="domain" description="Protein kinase" evidence="10">
    <location>
        <begin position="98"/>
        <end position="349"/>
    </location>
</feature>
<dbReference type="GO" id="GO:0005737">
    <property type="term" value="C:cytoplasm"/>
    <property type="evidence" value="ECO:0000318"/>
    <property type="project" value="GO_Central"/>
</dbReference>
<accession>A0A8J1K0Y2</accession>
<keyword evidence="6 7" id="KW-0067">ATP-binding</keyword>
<dbReference type="GO" id="GO:0005524">
    <property type="term" value="F:ATP binding"/>
    <property type="evidence" value="ECO:0007669"/>
    <property type="project" value="UniProtKB-UniRule"/>
</dbReference>
<dbReference type="Gene3D" id="3.30.200.20">
    <property type="entry name" value="Phosphorylase Kinase, domain 1"/>
    <property type="match status" value="1"/>
</dbReference>
<dbReference type="PROSITE" id="PS00107">
    <property type="entry name" value="PROTEIN_KINASE_ATP"/>
    <property type="match status" value="1"/>
</dbReference>
<evidence type="ECO:0000256" key="2">
    <source>
        <dbReference type="ARBA" id="ARBA00022553"/>
    </source>
</evidence>
<reference evidence="13" key="1">
    <citation type="submission" date="2025-08" db="UniProtKB">
        <authorList>
            <consortium name="RefSeq"/>
        </authorList>
    </citation>
    <scope>IDENTIFICATION</scope>
    <source>
        <strain evidence="13">Nigerian</strain>
        <tissue evidence="13">Liver and blood</tissue>
    </source>
</reference>
<comment type="similarity">
    <text evidence="8">Belongs to the protein kinase superfamily.</text>
</comment>
<organism evidence="12 13">
    <name type="scientific">Xenopus tropicalis</name>
    <name type="common">Western clawed frog</name>
    <name type="synonym">Silurana tropicalis</name>
    <dbReference type="NCBI Taxonomy" id="8364"/>
    <lineage>
        <taxon>Eukaryota</taxon>
        <taxon>Metazoa</taxon>
        <taxon>Chordata</taxon>
        <taxon>Craniata</taxon>
        <taxon>Vertebrata</taxon>
        <taxon>Euteleostomi</taxon>
        <taxon>Amphibia</taxon>
        <taxon>Batrachia</taxon>
        <taxon>Anura</taxon>
        <taxon>Pipoidea</taxon>
        <taxon>Pipidae</taxon>
        <taxon>Xenopodinae</taxon>
        <taxon>Xenopus</taxon>
        <taxon>Silurana</taxon>
    </lineage>
</organism>
<proteinExistence type="inferred from homology"/>
<evidence type="ECO:0000256" key="6">
    <source>
        <dbReference type="ARBA" id="ARBA00022840"/>
    </source>
</evidence>
<dbReference type="GeneID" id="116412353"/>
<evidence type="ECO:0000313" key="13">
    <source>
        <dbReference type="RefSeq" id="XP_031762356.1"/>
    </source>
</evidence>